<dbReference type="EMBL" id="LQOG01000042">
    <property type="protein sequence ID" value="KXT59328.1"/>
    <property type="molecule type" value="Genomic_DNA"/>
</dbReference>
<comment type="pathway">
    <text evidence="1">Purine metabolism; ppGpp biosynthesis; ppGpp from GTP: step 1/2.</text>
</comment>
<dbReference type="UniPathway" id="UPA00908">
    <property type="reaction ID" value="UER00884"/>
</dbReference>
<evidence type="ECO:0000256" key="1">
    <source>
        <dbReference type="ARBA" id="ARBA00004976"/>
    </source>
</evidence>
<dbReference type="AlphaFoldDB" id="A0A139M697"/>
<name>A0A139M697_STROR</name>
<dbReference type="PANTHER" id="PTHR47837:SF2">
    <property type="entry name" value="GTP PYROPHOSPHOKINASE YWAC"/>
    <property type="match status" value="1"/>
</dbReference>
<dbReference type="Gene3D" id="3.30.460.10">
    <property type="entry name" value="Beta Polymerase, domain 2"/>
    <property type="match status" value="1"/>
</dbReference>
<gene>
    <name evidence="3" type="ORF">SORDD05_01695</name>
</gene>
<dbReference type="SMART" id="SM00954">
    <property type="entry name" value="RelA_SpoT"/>
    <property type="match status" value="1"/>
</dbReference>
<evidence type="ECO:0000313" key="4">
    <source>
        <dbReference type="Proteomes" id="UP000070541"/>
    </source>
</evidence>
<dbReference type="PATRIC" id="fig|1303.76.peg.1770"/>
<sequence>MDQPMNSIYGTCEAYLPTILQTFVQDIEKAATNYKQETSLKLYEHLHARIKTEKSMREKCQRKGLPQTSQSALKEIRDAIGVRIITGFTDDIYRIVEYIRQIPTIHILKEKDYIRQVKPNGYRSYHLILEVTTPYPDCLGNAQGTYFIEIQLRTIAMDSWASLEHQMKYKKNIQNPERITRELKRCADELASCDLTMQTIRDLIQRSDQD</sequence>
<evidence type="ECO:0000259" key="2">
    <source>
        <dbReference type="SMART" id="SM00954"/>
    </source>
</evidence>
<dbReference type="Gene3D" id="1.10.287.860">
    <property type="entry name" value="Nucleotidyltransferase"/>
    <property type="match status" value="1"/>
</dbReference>
<reference evidence="3 4" key="1">
    <citation type="submission" date="2016-01" db="EMBL/GenBank/DDBJ databases">
        <title>Highly variable Streptococcus oralis are common among viridans streptococci isolated from primates.</title>
        <authorList>
            <person name="Denapaite D."/>
            <person name="Rieger M."/>
            <person name="Koendgen S."/>
            <person name="Brueckner R."/>
            <person name="Ochigava I."/>
            <person name="Kappeler P."/>
            <person name="Maetz-Rensing K."/>
            <person name="Leendertz F."/>
            <person name="Hakenbeck R."/>
        </authorList>
    </citation>
    <scope>NUCLEOTIDE SEQUENCE [LARGE SCALE GENOMIC DNA]</scope>
    <source>
        <strain evidence="3 4">DD05</strain>
    </source>
</reference>
<dbReference type="GO" id="GO:0015970">
    <property type="term" value="P:guanosine tetraphosphate biosynthetic process"/>
    <property type="evidence" value="ECO:0007669"/>
    <property type="project" value="UniProtKB-UniPathway"/>
</dbReference>
<dbReference type="PANTHER" id="PTHR47837">
    <property type="entry name" value="GTP PYROPHOSPHOKINASE YJBM"/>
    <property type="match status" value="1"/>
</dbReference>
<dbReference type="InterPro" id="IPR052366">
    <property type="entry name" value="GTP_Pyrophosphokinase"/>
</dbReference>
<dbReference type="GO" id="GO:0016301">
    <property type="term" value="F:kinase activity"/>
    <property type="evidence" value="ECO:0007669"/>
    <property type="project" value="UniProtKB-KW"/>
</dbReference>
<dbReference type="InterPro" id="IPR043519">
    <property type="entry name" value="NT_sf"/>
</dbReference>
<accession>A0A139M697</accession>
<evidence type="ECO:0000313" key="3">
    <source>
        <dbReference type="EMBL" id="KXT59328.1"/>
    </source>
</evidence>
<keyword evidence="3" id="KW-0418">Kinase</keyword>
<dbReference type="InterPro" id="IPR007685">
    <property type="entry name" value="RelA_SpoT"/>
</dbReference>
<comment type="caution">
    <text evidence="3">The sequence shown here is derived from an EMBL/GenBank/DDBJ whole genome shotgun (WGS) entry which is preliminary data.</text>
</comment>
<feature type="domain" description="RelA/SpoT" evidence="2">
    <location>
        <begin position="48"/>
        <end position="175"/>
    </location>
</feature>
<organism evidence="3 4">
    <name type="scientific">Streptococcus oralis</name>
    <dbReference type="NCBI Taxonomy" id="1303"/>
    <lineage>
        <taxon>Bacteria</taxon>
        <taxon>Bacillati</taxon>
        <taxon>Bacillota</taxon>
        <taxon>Bacilli</taxon>
        <taxon>Lactobacillales</taxon>
        <taxon>Streptococcaceae</taxon>
        <taxon>Streptococcus</taxon>
    </lineage>
</organism>
<dbReference type="CDD" id="cd05399">
    <property type="entry name" value="NT_Rel-Spo_like"/>
    <property type="match status" value="1"/>
</dbReference>
<dbReference type="Proteomes" id="UP000070541">
    <property type="component" value="Unassembled WGS sequence"/>
</dbReference>
<protein>
    <submittedName>
        <fullName evidence="3">GTP pyrophosphokinase</fullName>
        <ecNumber evidence="3">2.7.6.5</ecNumber>
    </submittedName>
</protein>
<proteinExistence type="predicted"/>
<dbReference type="GO" id="GO:0008728">
    <property type="term" value="F:GTP diphosphokinase activity"/>
    <property type="evidence" value="ECO:0007669"/>
    <property type="project" value="UniProtKB-EC"/>
</dbReference>
<dbReference type="EC" id="2.7.6.5" evidence="3"/>
<dbReference type="Pfam" id="PF04607">
    <property type="entry name" value="RelA_SpoT"/>
    <property type="match status" value="1"/>
</dbReference>
<dbReference type="SUPFAM" id="SSF81301">
    <property type="entry name" value="Nucleotidyltransferase"/>
    <property type="match status" value="1"/>
</dbReference>
<keyword evidence="3" id="KW-0808">Transferase</keyword>